<organism evidence="2 3">
    <name type="scientific">Flammeovirga agarivorans</name>
    <dbReference type="NCBI Taxonomy" id="2726742"/>
    <lineage>
        <taxon>Bacteria</taxon>
        <taxon>Pseudomonadati</taxon>
        <taxon>Bacteroidota</taxon>
        <taxon>Cytophagia</taxon>
        <taxon>Cytophagales</taxon>
        <taxon>Flammeovirgaceae</taxon>
        <taxon>Flammeovirga</taxon>
    </lineage>
</organism>
<gene>
    <name evidence="2" type="ORF">HGP29_19690</name>
</gene>
<accession>A0A7X8SNF8</accession>
<name>A0A7X8SNF8_9BACT</name>
<dbReference type="RefSeq" id="WP_168884140.1">
    <property type="nucleotide sequence ID" value="NZ_JABAIL010000006.1"/>
</dbReference>
<keyword evidence="3" id="KW-1185">Reference proteome</keyword>
<sequence length="482" mass="55396">MKKQLVLISLLLSFFYSSAQELEKIKDYKGWKWEDIYVLSNEFISVAVVPEAGGRVLEYSLDQTNSLWVNPKEFGNKYSSSDEVKSNQWRNFGGYRLVPTPVENCALGADGKRSKRWPPPVVIGDAPYTVTKIEEKKGQAEIDIQSGVQHLPVPKWIPKEKTFSVPKEPEESMQYSRSLSIDQNSSKVYYLHTLKNVGKTTIERGIMLSSQHQSWSDVKKQDGENFVAYIPFSPELQLPDGKQYHINVTPELHWRFVNRRRFPLDKNNPEHVEKFYNIGTNWTGEVAPGIFEIHFDYNMMGGFHIISSSSWVCYANKLENKVFAKYFEKYDPKLKYDHDVNIAIYNSGLETGYLETEVKTPIYTLKRGEEFTFKETHAAAQVLSLPVLSLNETGVVTSKLKYDSKEHIVTAQYGTFIQGELLLQCFNDKNKLIEDIQLHQVSPLKGIDLNTVVPERTSFVKIIVVDKDKKEHVLDQLVFNEL</sequence>
<dbReference type="Proteomes" id="UP000585050">
    <property type="component" value="Unassembled WGS sequence"/>
</dbReference>
<dbReference type="EMBL" id="JABAIL010000006">
    <property type="protein sequence ID" value="NLR93429.1"/>
    <property type="molecule type" value="Genomic_DNA"/>
</dbReference>
<proteinExistence type="predicted"/>
<feature type="signal peptide" evidence="1">
    <location>
        <begin position="1"/>
        <end position="19"/>
    </location>
</feature>
<dbReference type="AlphaFoldDB" id="A0A7X8SNF8"/>
<comment type="caution">
    <text evidence="2">The sequence shown here is derived from an EMBL/GenBank/DDBJ whole genome shotgun (WGS) entry which is preliminary data.</text>
</comment>
<protein>
    <submittedName>
        <fullName evidence="2">Uncharacterized protein</fullName>
    </submittedName>
</protein>
<evidence type="ECO:0000256" key="1">
    <source>
        <dbReference type="SAM" id="SignalP"/>
    </source>
</evidence>
<keyword evidence="1" id="KW-0732">Signal</keyword>
<evidence type="ECO:0000313" key="2">
    <source>
        <dbReference type="EMBL" id="NLR93429.1"/>
    </source>
</evidence>
<feature type="chain" id="PRO_5031502816" evidence="1">
    <location>
        <begin position="20"/>
        <end position="482"/>
    </location>
</feature>
<reference evidence="2 3" key="1">
    <citation type="submission" date="2020-04" db="EMBL/GenBank/DDBJ databases">
        <title>Flammeovirga sp. SR4, a novel species isolated from seawater.</title>
        <authorList>
            <person name="Wang X."/>
        </authorList>
    </citation>
    <scope>NUCLEOTIDE SEQUENCE [LARGE SCALE GENOMIC DNA]</scope>
    <source>
        <strain evidence="2 3">SR4</strain>
    </source>
</reference>
<evidence type="ECO:0000313" key="3">
    <source>
        <dbReference type="Proteomes" id="UP000585050"/>
    </source>
</evidence>